<dbReference type="SUPFAM" id="SSF141371">
    <property type="entry name" value="PilZ domain-like"/>
    <property type="match status" value="1"/>
</dbReference>
<dbReference type="RefSeq" id="WP_203892674.1">
    <property type="nucleotide sequence ID" value="NZ_BOOH01000037.1"/>
</dbReference>
<dbReference type="GO" id="GO:0005886">
    <property type="term" value="C:plasma membrane"/>
    <property type="evidence" value="ECO:0007669"/>
    <property type="project" value="UniProtKB-SubCell"/>
</dbReference>
<evidence type="ECO:0000256" key="8">
    <source>
        <dbReference type="ARBA" id="ARBA00023224"/>
    </source>
</evidence>
<protein>
    <recommendedName>
        <fullName evidence="16">Methyl-accepting chemotaxis protein</fullName>
    </recommendedName>
</protein>
<evidence type="ECO:0000256" key="4">
    <source>
        <dbReference type="ARBA" id="ARBA00022500"/>
    </source>
</evidence>
<evidence type="ECO:0000256" key="10">
    <source>
        <dbReference type="PROSITE-ProRule" id="PRU00284"/>
    </source>
</evidence>
<comment type="subcellular location">
    <subcellularLocation>
        <location evidence="1">Cell membrane</location>
        <topology evidence="1">Multi-pass membrane protein</topology>
    </subcellularLocation>
</comment>
<feature type="domain" description="Methyl-accepting transducer" evidence="12">
    <location>
        <begin position="145"/>
        <end position="284"/>
    </location>
</feature>
<keyword evidence="6 11" id="KW-1133">Transmembrane helix</keyword>
<dbReference type="PROSITE" id="PS50111">
    <property type="entry name" value="CHEMOTAXIS_TRANSDUC_2"/>
    <property type="match status" value="1"/>
</dbReference>
<dbReference type="PANTHER" id="PTHR32089:SF39">
    <property type="entry name" value="METHYL-ACCEPTING CHEMOTAXIS PROTEIN HLYB"/>
    <property type="match status" value="1"/>
</dbReference>
<evidence type="ECO:0000256" key="1">
    <source>
        <dbReference type="ARBA" id="ARBA00004651"/>
    </source>
</evidence>
<keyword evidence="15" id="KW-1185">Reference proteome</keyword>
<dbReference type="Pfam" id="PF00015">
    <property type="entry name" value="MCPsignal"/>
    <property type="match status" value="1"/>
</dbReference>
<evidence type="ECO:0000256" key="5">
    <source>
        <dbReference type="ARBA" id="ARBA00022692"/>
    </source>
</evidence>
<comment type="similarity">
    <text evidence="9">Belongs to the methyl-accepting chemotaxis (MCP) protein family.</text>
</comment>
<keyword evidence="5 11" id="KW-0812">Transmembrane</keyword>
<reference evidence="14 15" key="1">
    <citation type="submission" date="2021-01" db="EMBL/GenBank/DDBJ databases">
        <title>Whole genome shotgun sequence of Planobispora longispora NBRC 13918.</title>
        <authorList>
            <person name="Komaki H."/>
            <person name="Tamura T."/>
        </authorList>
    </citation>
    <scope>NUCLEOTIDE SEQUENCE [LARGE SCALE GENOMIC DNA]</scope>
    <source>
        <strain evidence="14 15">NBRC 13918</strain>
    </source>
</reference>
<dbReference type="SUPFAM" id="SSF58104">
    <property type="entry name" value="Methyl-accepting chemotaxis protein (MCP) signaling domain"/>
    <property type="match status" value="1"/>
</dbReference>
<keyword evidence="4" id="KW-0145">Chemotaxis</keyword>
<keyword evidence="8 10" id="KW-0807">Transducer</keyword>
<dbReference type="GO" id="GO:0006935">
    <property type="term" value="P:chemotaxis"/>
    <property type="evidence" value="ECO:0007669"/>
    <property type="project" value="UniProtKB-KW"/>
</dbReference>
<evidence type="ECO:0000256" key="11">
    <source>
        <dbReference type="SAM" id="Phobius"/>
    </source>
</evidence>
<dbReference type="AlphaFoldDB" id="A0A8J3W652"/>
<keyword evidence="3" id="KW-0488">Methylation</keyword>
<dbReference type="InterPro" id="IPR003660">
    <property type="entry name" value="HAMP_dom"/>
</dbReference>
<proteinExistence type="inferred from homology"/>
<organism evidence="14 15">
    <name type="scientific">Planobispora longispora</name>
    <dbReference type="NCBI Taxonomy" id="28887"/>
    <lineage>
        <taxon>Bacteria</taxon>
        <taxon>Bacillati</taxon>
        <taxon>Actinomycetota</taxon>
        <taxon>Actinomycetes</taxon>
        <taxon>Streptosporangiales</taxon>
        <taxon>Streptosporangiaceae</taxon>
        <taxon>Planobispora</taxon>
    </lineage>
</organism>
<accession>A0A8J3W652</accession>
<evidence type="ECO:0000256" key="3">
    <source>
        <dbReference type="ARBA" id="ARBA00022481"/>
    </source>
</evidence>
<gene>
    <name evidence="14" type="ORF">Plo01_45680</name>
</gene>
<evidence type="ECO:0000313" key="14">
    <source>
        <dbReference type="EMBL" id="GIH78139.1"/>
    </source>
</evidence>
<evidence type="ECO:0000256" key="2">
    <source>
        <dbReference type="ARBA" id="ARBA00022475"/>
    </source>
</evidence>
<dbReference type="EMBL" id="BOOH01000037">
    <property type="protein sequence ID" value="GIH78139.1"/>
    <property type="molecule type" value="Genomic_DNA"/>
</dbReference>
<evidence type="ECO:0000256" key="7">
    <source>
        <dbReference type="ARBA" id="ARBA00023136"/>
    </source>
</evidence>
<evidence type="ECO:0008006" key="16">
    <source>
        <dbReference type="Google" id="ProtNLM"/>
    </source>
</evidence>
<dbReference type="Proteomes" id="UP000616724">
    <property type="component" value="Unassembled WGS sequence"/>
</dbReference>
<dbReference type="SMART" id="SM00283">
    <property type="entry name" value="MA"/>
    <property type="match status" value="1"/>
</dbReference>
<evidence type="ECO:0000259" key="12">
    <source>
        <dbReference type="PROSITE" id="PS50111"/>
    </source>
</evidence>
<dbReference type="PROSITE" id="PS50885">
    <property type="entry name" value="HAMP"/>
    <property type="match status" value="1"/>
</dbReference>
<feature type="domain" description="HAMP" evidence="13">
    <location>
        <begin position="57"/>
        <end position="110"/>
    </location>
</feature>
<evidence type="ECO:0000313" key="15">
    <source>
        <dbReference type="Proteomes" id="UP000616724"/>
    </source>
</evidence>
<dbReference type="InterPro" id="IPR004089">
    <property type="entry name" value="MCPsignal_dom"/>
</dbReference>
<dbReference type="GO" id="GO:0035438">
    <property type="term" value="F:cyclic-di-GMP binding"/>
    <property type="evidence" value="ECO:0007669"/>
    <property type="project" value="InterPro"/>
</dbReference>
<sequence>MNLSRPRTNLPLVGLVVLLAVALGSLARQQIAAAEPGGAIALGAVLLLAAALPLERRAALRRITDLLRTTETVIASGDRTSRLRSDGPGDIGALARAVNTLLDTIAAQDADLDRAAASKEEQLRTTYAERRLNEQQARQRAQAMINDSIAIIMGELRMVADKTDELRTTADTIDERVGATDTVANRLAEQARRANDAIEQLEASLSKVDGIARLISNVAAQTHLLALNATIEAVRAGEAGQGFSVVADEVKDLATATTQSTDEITSIVRSLEENTHAMTGALSEMTGGVGNLGEATAQVGVMTRRQHSSVDLLKEYLDRAIQRISTMVHLTEQLERRNAPRAPIGGSTRIHSAGHGHPAQMLDLSESGAHFSTDRDAPLKQGDTVTVDIPLNGESPLTLNADIVHRKVHDDTAEIGLRFRDVAPATADRIHRHVMAALTRQNDPAGRHDAPGDTP</sequence>
<feature type="transmembrane region" description="Helical" evidence="11">
    <location>
        <begin position="37"/>
        <end position="54"/>
    </location>
</feature>
<dbReference type="CDD" id="cd06225">
    <property type="entry name" value="HAMP"/>
    <property type="match status" value="1"/>
</dbReference>
<keyword evidence="2" id="KW-1003">Cell membrane</keyword>
<dbReference type="GO" id="GO:0007165">
    <property type="term" value="P:signal transduction"/>
    <property type="evidence" value="ECO:0007669"/>
    <property type="project" value="UniProtKB-KW"/>
</dbReference>
<evidence type="ECO:0000256" key="9">
    <source>
        <dbReference type="ARBA" id="ARBA00029447"/>
    </source>
</evidence>
<dbReference type="PANTHER" id="PTHR32089">
    <property type="entry name" value="METHYL-ACCEPTING CHEMOTAXIS PROTEIN MCPB"/>
    <property type="match status" value="1"/>
</dbReference>
<name>A0A8J3W652_9ACTN</name>
<evidence type="ECO:0000259" key="13">
    <source>
        <dbReference type="PROSITE" id="PS50885"/>
    </source>
</evidence>
<evidence type="ECO:0000256" key="6">
    <source>
        <dbReference type="ARBA" id="ARBA00022989"/>
    </source>
</evidence>
<dbReference type="Pfam" id="PF07238">
    <property type="entry name" value="PilZ"/>
    <property type="match status" value="1"/>
</dbReference>
<dbReference type="Gene3D" id="1.10.287.950">
    <property type="entry name" value="Methyl-accepting chemotaxis protein"/>
    <property type="match status" value="1"/>
</dbReference>
<comment type="caution">
    <text evidence="14">The sequence shown here is derived from an EMBL/GenBank/DDBJ whole genome shotgun (WGS) entry which is preliminary data.</text>
</comment>
<dbReference type="InterPro" id="IPR009875">
    <property type="entry name" value="PilZ_domain"/>
</dbReference>
<keyword evidence="7 11" id="KW-0472">Membrane</keyword>
<dbReference type="Gene3D" id="2.40.10.220">
    <property type="entry name" value="predicted glycosyltransferase like domains"/>
    <property type="match status" value="1"/>
</dbReference>